<evidence type="ECO:0000313" key="3">
    <source>
        <dbReference type="EMBL" id="CAE0012277.1"/>
    </source>
</evidence>
<reference evidence="3" key="1">
    <citation type="submission" date="2021-01" db="EMBL/GenBank/DDBJ databases">
        <authorList>
            <person name="Corre E."/>
            <person name="Pelletier E."/>
            <person name="Niang G."/>
            <person name="Scheremetjew M."/>
            <person name="Finn R."/>
            <person name="Kale V."/>
            <person name="Holt S."/>
            <person name="Cochrane G."/>
            <person name="Meng A."/>
            <person name="Brown T."/>
            <person name="Cohen L."/>
        </authorList>
    </citation>
    <scope>NUCLEOTIDE SEQUENCE</scope>
    <source>
        <strain evidence="3">RCC856</strain>
    </source>
</reference>
<sequence length="330" mass="36191">MVLKMAPRLALRLPRSCAPRRCEHGRASIAPRSAAKPKAKSPAAGACAHLKALPESRRAFAVIRRRLRASADSRGAHAEASDGGGKERVDEIAQQVPWGAKTVVQVLVLWIAGFCWVGGVCVPVLFQWFGFNQQQGLMQQAIHWKQACFTVTVDVIEMCVGLGVLYACVGRYKPLRNGIFPTRLRGRWPLAVLLCCTVFPLVQYVASACAGVPAAIKSPLDLPRELLKLSPIEMSSQALFMFWTTCMSPIWEEVLFRGFLIPSLRRYVPTGAAVVASAVIFALLHFSMHRLLPLTLLGVLIGFCFTSTNNLLAPIALHSLWNIFAFLTAV</sequence>
<evidence type="ECO:0000256" key="1">
    <source>
        <dbReference type="SAM" id="Phobius"/>
    </source>
</evidence>
<proteinExistence type="predicted"/>
<dbReference type="EMBL" id="HBHU01002532">
    <property type="protein sequence ID" value="CAE0012277.1"/>
    <property type="molecule type" value="Transcribed_RNA"/>
</dbReference>
<feature type="transmembrane region" description="Helical" evidence="1">
    <location>
        <begin position="292"/>
        <end position="312"/>
    </location>
</feature>
<dbReference type="Pfam" id="PF02517">
    <property type="entry name" value="Rce1-like"/>
    <property type="match status" value="1"/>
</dbReference>
<keyword evidence="1" id="KW-1133">Transmembrane helix</keyword>
<organism evidence="3">
    <name type="scientific">Chloropicon laureae</name>
    <dbReference type="NCBI Taxonomy" id="464258"/>
    <lineage>
        <taxon>Eukaryota</taxon>
        <taxon>Viridiplantae</taxon>
        <taxon>Chlorophyta</taxon>
        <taxon>Chloropicophyceae</taxon>
        <taxon>Chloropicales</taxon>
        <taxon>Chloropicaceae</taxon>
        <taxon>Chloropicon</taxon>
    </lineage>
</organism>
<feature type="transmembrane region" description="Helical" evidence="1">
    <location>
        <begin position="149"/>
        <end position="169"/>
    </location>
</feature>
<dbReference type="PANTHER" id="PTHR43592:SF24">
    <property type="entry name" value="CAAX AMINO TERMINAL PROTEASE FAMILY PROTEIN"/>
    <property type="match status" value="1"/>
</dbReference>
<name>A0A7S2YYL0_9CHLO</name>
<gene>
    <name evidence="3" type="ORF">CLAU1311_LOCUS1673</name>
</gene>
<keyword evidence="1" id="KW-0812">Transmembrane</keyword>
<evidence type="ECO:0000259" key="2">
    <source>
        <dbReference type="Pfam" id="PF02517"/>
    </source>
</evidence>
<dbReference type="AlphaFoldDB" id="A0A7S2YYL0"/>
<dbReference type="InterPro" id="IPR003675">
    <property type="entry name" value="Rce1/LyrA-like_dom"/>
</dbReference>
<feature type="transmembrane region" description="Helical" evidence="1">
    <location>
        <begin position="236"/>
        <end position="255"/>
    </location>
</feature>
<dbReference type="GO" id="GO:0004175">
    <property type="term" value="F:endopeptidase activity"/>
    <property type="evidence" value="ECO:0007669"/>
    <property type="project" value="UniProtKB-ARBA"/>
</dbReference>
<feature type="transmembrane region" description="Helical" evidence="1">
    <location>
        <begin position="107"/>
        <end position="129"/>
    </location>
</feature>
<keyword evidence="1" id="KW-0472">Membrane</keyword>
<feature type="transmembrane region" description="Helical" evidence="1">
    <location>
        <begin position="190"/>
        <end position="216"/>
    </location>
</feature>
<feature type="transmembrane region" description="Helical" evidence="1">
    <location>
        <begin position="267"/>
        <end position="286"/>
    </location>
</feature>
<dbReference type="GO" id="GO:0080120">
    <property type="term" value="P:CAAX-box protein maturation"/>
    <property type="evidence" value="ECO:0007669"/>
    <property type="project" value="UniProtKB-ARBA"/>
</dbReference>
<feature type="domain" description="CAAX prenyl protease 2/Lysostaphin resistance protein A-like" evidence="2">
    <location>
        <begin position="236"/>
        <end position="324"/>
    </location>
</feature>
<dbReference type="PANTHER" id="PTHR43592">
    <property type="entry name" value="CAAX AMINO TERMINAL PROTEASE"/>
    <property type="match status" value="1"/>
</dbReference>
<accession>A0A7S2YYL0</accession>
<protein>
    <recommendedName>
        <fullName evidence="2">CAAX prenyl protease 2/Lysostaphin resistance protein A-like domain-containing protein</fullName>
    </recommendedName>
</protein>